<dbReference type="SUPFAM" id="SSF51294">
    <property type="entry name" value="Hedgehog/intein (Hint) domain"/>
    <property type="match status" value="1"/>
</dbReference>
<evidence type="ECO:0000256" key="6">
    <source>
        <dbReference type="ARBA" id="ARBA00022540"/>
    </source>
</evidence>
<dbReference type="InterPro" id="IPR007868">
    <property type="entry name" value="Hom_end_hint"/>
</dbReference>
<dbReference type="Proteomes" id="UP000789759">
    <property type="component" value="Unassembled WGS sequence"/>
</dbReference>
<dbReference type="Pfam" id="PF05203">
    <property type="entry name" value="Hom_end_hint"/>
    <property type="match status" value="1"/>
</dbReference>
<evidence type="ECO:0000256" key="12">
    <source>
        <dbReference type="ARBA" id="ARBA00032478"/>
    </source>
</evidence>
<sequence>AETTKEENVAAVTVSTEDSKPPASEIPQTSEDPPEAAIDDSKKDKKKKKNKSTKEEEKKAPTKKKPPIAAIRAQLEAQRIAEEERLRQEQEEQKRIEGNHYNEKKERLKKEGKYLNAAQKAKQQQAQRRLQQMIESGYKVEGLDKDGEQKTKKVIYSNKKKGQTKQISDKTEVDVSKLSVGNSSGTLENIEVEKKIDTNNDTKEENEEIENKSIEIKDNIREQWDESSSDEVDDGTSDYEKIPTNDVTSIEIPPVAPTKVDTSKKQEPTEDVNTDSTQKTIPAKFPTKQEPASASVKDAKSKAESESESDEPESEDNDEDSDEDSDNEKMTEHQKQRNKQKVEAAERRKKRYEEALANRSKDDLRSPICCILGHCFGKGTPVLMYDGRIKAVETIKEGDQVMGDDSTPRNVSGVTSGKGVLYKIVPINCRFAQPFVCNDAHILVLQMMSGPSLQSQCSKDGKALFRLVYFTHDSVTNLIQKKVKLYPFRSTDYSTINSAKQIAIRDLELLNRVEKLNLDDSNSRISTVRPGFIWQPTVTQFLNCDPEVQSQAKMFIPGKVRFPSQEGAFGKIVESMVDIPSSPAIIKLCAWLVGFWIGTNIVNKHRKCHFSDHGREIMSVYRISYSEYKAANRNLLFRLLQELDIFIYKDIPDIMMLDDIMQVRLPLLSGIICSFGESQDKIARMVKKDDPIIRKFVRLSRSCGFALFSYDSVSGTDRKGVTRSQKKEQYWRFEVEEIGIGDYYGFVVDGNHRFLLGDFTVTHNTKLLDKVRQTNVQEGEAGGITQQIGATYFPMETIKTKTAPLNKDGKQQYKLPGLLIIDTPGHESFTNLRSRGSSLCNIAILVVDIMHGLEPQTLESIRLLRDRKTPFIVALNKIDRIYDWNPIPDNAFQDSLEKQSATVKREFLDRVEQTILAFAEQGLNSCLYYENKNFAKNVSLVPTSAITGEGIPDMLMLLVNLTQTRMSDKLMYLSELECTVLEVKVIEGLGMTIDVVLSNGVLNEGDKIVLCGLNGPIVTTIRALLTPQPLRELRVKSAYVHHKSVKAALGVKISAQDLEKAVAGSRLLVCGPDDDEDELKEEVMSDLTSLLNSVDKSGRGVCVQASTLGSLEALLEFLKVSKIPVSGINIGPVHKKDIMRAATMLEKVRELAVILCFDVKVEKEAQELAKELGIKIFEADIIYHLFDQFTAYNKDIVEQRRKDQAPQAVFPCVLKIVPSAIFNKRDPIILGVDVVEGVLRTGTPICVVKTDPATKTREIISLGKVASMEQNHKAVDIIKKGRSGAGVAIKLECPGYETPKLFGRHFTESDELYSRISRQSINVLKESFRNDLSNEEWALVVKLKKILGID</sequence>
<dbReference type="NCBIfam" id="NF003078">
    <property type="entry name" value="PRK04004.1"/>
    <property type="match status" value="1"/>
</dbReference>
<protein>
    <recommendedName>
        <fullName evidence="4">Eukaryotic translation initiation factor 5B</fullName>
        <ecNumber evidence="3">3.6.5.3</ecNumber>
    </recommendedName>
    <alternativeName>
        <fullName evidence="12">Translation initiation factor IF-2</fullName>
    </alternativeName>
</protein>
<evidence type="ECO:0000313" key="17">
    <source>
        <dbReference type="Proteomes" id="UP000789759"/>
    </source>
</evidence>
<feature type="region of interest" description="Disordered" evidence="14">
    <location>
        <begin position="159"/>
        <end position="346"/>
    </location>
</feature>
<feature type="compositionally biased region" description="Acidic residues" evidence="14">
    <location>
        <begin position="225"/>
        <end position="237"/>
    </location>
</feature>
<dbReference type="InterPro" id="IPR000795">
    <property type="entry name" value="T_Tr_GTP-bd_dom"/>
</dbReference>
<dbReference type="InterPro" id="IPR009000">
    <property type="entry name" value="Transl_B-barrel_sf"/>
</dbReference>
<dbReference type="EMBL" id="CAJVQA010004679">
    <property type="protein sequence ID" value="CAG8604181.1"/>
    <property type="molecule type" value="Genomic_DNA"/>
</dbReference>
<dbReference type="SUPFAM" id="SSF52156">
    <property type="entry name" value="Initiation factor IF2/eIF5b, domain 3"/>
    <property type="match status" value="1"/>
</dbReference>
<dbReference type="GO" id="GO:0030908">
    <property type="term" value="P:protein splicing"/>
    <property type="evidence" value="ECO:0007669"/>
    <property type="project" value="InterPro"/>
</dbReference>
<dbReference type="Gene3D" id="2.40.30.10">
    <property type="entry name" value="Translation factors"/>
    <property type="match status" value="2"/>
</dbReference>
<keyword evidence="5" id="KW-0963">Cytoplasm</keyword>
<comment type="catalytic activity">
    <reaction evidence="13">
        <text>GTP + H2O = GDP + phosphate + H(+)</text>
        <dbReference type="Rhea" id="RHEA:19669"/>
        <dbReference type="ChEBI" id="CHEBI:15377"/>
        <dbReference type="ChEBI" id="CHEBI:15378"/>
        <dbReference type="ChEBI" id="CHEBI:37565"/>
        <dbReference type="ChEBI" id="CHEBI:43474"/>
        <dbReference type="ChEBI" id="CHEBI:58189"/>
        <dbReference type="EC" id="3.6.5.3"/>
    </reaction>
</comment>
<comment type="similarity">
    <text evidence="2">Belongs to the TRAFAC class translation factor GTPase superfamily. Classic translation factor GTPase family. IF-2 subfamily.</text>
</comment>
<dbReference type="InterPro" id="IPR029459">
    <property type="entry name" value="EFTU-type"/>
</dbReference>
<dbReference type="GO" id="GO:0003743">
    <property type="term" value="F:translation initiation factor activity"/>
    <property type="evidence" value="ECO:0007669"/>
    <property type="project" value="UniProtKB-KW"/>
</dbReference>
<dbReference type="InterPro" id="IPR015760">
    <property type="entry name" value="TIF_IF2"/>
</dbReference>
<keyword evidence="10" id="KW-0648">Protein biosynthesis</keyword>
<dbReference type="InterPro" id="IPR023115">
    <property type="entry name" value="TIF_IF2_dom3"/>
</dbReference>
<keyword evidence="11" id="KW-0342">GTP-binding</keyword>
<evidence type="ECO:0000256" key="1">
    <source>
        <dbReference type="ARBA" id="ARBA00004496"/>
    </source>
</evidence>
<dbReference type="EC" id="3.6.5.3" evidence="3"/>
<dbReference type="Gene3D" id="3.40.50.10050">
    <property type="entry name" value="Translation initiation factor IF- 2, domain 3"/>
    <property type="match status" value="1"/>
</dbReference>
<dbReference type="PANTHER" id="PTHR43381">
    <property type="entry name" value="TRANSLATION INITIATION FACTOR IF-2-RELATED"/>
    <property type="match status" value="1"/>
</dbReference>
<evidence type="ECO:0000256" key="5">
    <source>
        <dbReference type="ARBA" id="ARBA00022490"/>
    </source>
</evidence>
<feature type="compositionally biased region" description="Acidic residues" evidence="14">
    <location>
        <begin position="306"/>
        <end position="326"/>
    </location>
</feature>
<dbReference type="SUPFAM" id="SSF52540">
    <property type="entry name" value="P-loop containing nucleoside triphosphate hydrolases"/>
    <property type="match status" value="1"/>
</dbReference>
<feature type="compositionally biased region" description="Basic and acidic residues" evidence="14">
    <location>
        <begin position="191"/>
        <end position="224"/>
    </location>
</feature>
<keyword evidence="8" id="KW-0547">Nucleotide-binding</keyword>
<feature type="compositionally biased region" description="Basic and acidic residues" evidence="14">
    <location>
        <begin position="327"/>
        <end position="346"/>
    </location>
</feature>
<dbReference type="PROSITE" id="PS51722">
    <property type="entry name" value="G_TR_2"/>
    <property type="match status" value="1"/>
</dbReference>
<feature type="region of interest" description="Disordered" evidence="14">
    <location>
        <begin position="1"/>
        <end position="107"/>
    </location>
</feature>
<dbReference type="Pfam" id="PF14578">
    <property type="entry name" value="GTP_EFTU_D4"/>
    <property type="match status" value="1"/>
</dbReference>
<dbReference type="FunFam" id="3.40.50.300:FF:000112">
    <property type="entry name" value="Eukaryotic translation initiation factor 5B"/>
    <property type="match status" value="1"/>
</dbReference>
<dbReference type="FunFam" id="3.40.50.10050:FF:000002">
    <property type="entry name" value="Eukaryotic translation initiation factor 5B"/>
    <property type="match status" value="1"/>
</dbReference>
<dbReference type="InterPro" id="IPR036925">
    <property type="entry name" value="TIF_IF2_dom3_sf"/>
</dbReference>
<feature type="non-terminal residue" evidence="16">
    <location>
        <position position="1350"/>
    </location>
</feature>
<dbReference type="Pfam" id="PF00009">
    <property type="entry name" value="GTP_EFTU"/>
    <property type="match status" value="1"/>
</dbReference>
<dbReference type="GO" id="GO:0046872">
    <property type="term" value="F:metal ion binding"/>
    <property type="evidence" value="ECO:0007669"/>
    <property type="project" value="UniProtKB-KW"/>
</dbReference>
<dbReference type="Pfam" id="PF11987">
    <property type="entry name" value="IF-2"/>
    <property type="match status" value="1"/>
</dbReference>
<evidence type="ECO:0000256" key="2">
    <source>
        <dbReference type="ARBA" id="ARBA00007733"/>
    </source>
</evidence>
<evidence type="ECO:0000256" key="7">
    <source>
        <dbReference type="ARBA" id="ARBA00022723"/>
    </source>
</evidence>
<evidence type="ECO:0000256" key="9">
    <source>
        <dbReference type="ARBA" id="ARBA00022801"/>
    </source>
</evidence>
<evidence type="ECO:0000256" key="11">
    <source>
        <dbReference type="ARBA" id="ARBA00023134"/>
    </source>
</evidence>
<dbReference type="InterPro" id="IPR027417">
    <property type="entry name" value="P-loop_NTPase"/>
</dbReference>
<evidence type="ECO:0000256" key="14">
    <source>
        <dbReference type="SAM" id="MobiDB-lite"/>
    </source>
</evidence>
<comment type="subcellular location">
    <subcellularLocation>
        <location evidence="1">Cytoplasm</location>
    </subcellularLocation>
</comment>
<keyword evidence="17" id="KW-1185">Reference proteome</keyword>
<evidence type="ECO:0000313" key="16">
    <source>
        <dbReference type="EMBL" id="CAG8604181.1"/>
    </source>
</evidence>
<keyword evidence="6" id="KW-0396">Initiation factor</keyword>
<dbReference type="SUPFAM" id="SSF50447">
    <property type="entry name" value="Translation proteins"/>
    <property type="match status" value="1"/>
</dbReference>
<feature type="compositionally biased region" description="Basic and acidic residues" evidence="14">
    <location>
        <begin position="79"/>
        <end position="107"/>
    </location>
</feature>
<evidence type="ECO:0000256" key="13">
    <source>
        <dbReference type="ARBA" id="ARBA00048107"/>
    </source>
</evidence>
<evidence type="ECO:0000256" key="3">
    <source>
        <dbReference type="ARBA" id="ARBA00011986"/>
    </source>
</evidence>
<feature type="domain" description="Tr-type G" evidence="15">
    <location>
        <begin position="749"/>
        <end position="967"/>
    </location>
</feature>
<reference evidence="16" key="1">
    <citation type="submission" date="2021-06" db="EMBL/GenBank/DDBJ databases">
        <authorList>
            <person name="Kallberg Y."/>
            <person name="Tangrot J."/>
            <person name="Rosling A."/>
        </authorList>
    </citation>
    <scope>NUCLEOTIDE SEQUENCE</scope>
    <source>
        <strain evidence="16">FL966</strain>
    </source>
</reference>
<comment type="caution">
    <text evidence="16">The sequence shown here is derived from an EMBL/GenBank/DDBJ whole genome shotgun (WGS) entry which is preliminary data.</text>
</comment>
<keyword evidence="7" id="KW-0479">Metal-binding</keyword>
<evidence type="ECO:0000259" key="15">
    <source>
        <dbReference type="PROSITE" id="PS51722"/>
    </source>
</evidence>
<dbReference type="FunFam" id="2.40.30.10:FF:000013">
    <property type="entry name" value="eukaryotic translation initiation factor 5B"/>
    <property type="match status" value="1"/>
</dbReference>
<name>A0A9N9CL49_9GLOM</name>
<dbReference type="CDD" id="cd03703">
    <property type="entry name" value="aeIF5B_II"/>
    <property type="match status" value="1"/>
</dbReference>
<dbReference type="GO" id="GO:0005525">
    <property type="term" value="F:GTP binding"/>
    <property type="evidence" value="ECO:0007669"/>
    <property type="project" value="UniProtKB-KW"/>
</dbReference>
<feature type="compositionally biased region" description="Low complexity" evidence="14">
    <location>
        <begin position="67"/>
        <end position="78"/>
    </location>
</feature>
<dbReference type="InterPro" id="IPR036844">
    <property type="entry name" value="Hint_dom_sf"/>
</dbReference>
<dbReference type="Gene3D" id="2.170.16.10">
    <property type="entry name" value="Hedgehog/Intein (Hint) domain"/>
    <property type="match status" value="2"/>
</dbReference>
<dbReference type="GO" id="GO:0003924">
    <property type="term" value="F:GTPase activity"/>
    <property type="evidence" value="ECO:0007669"/>
    <property type="project" value="InterPro"/>
</dbReference>
<keyword evidence="9" id="KW-0378">Hydrolase</keyword>
<proteinExistence type="inferred from homology"/>
<dbReference type="FunFam" id="2.40.30.10:FF:000026">
    <property type="entry name" value="Eukaryotic translation initiation factor 5B"/>
    <property type="match status" value="1"/>
</dbReference>
<accession>A0A9N9CL49</accession>
<organism evidence="16 17">
    <name type="scientific">Cetraspora pellucida</name>
    <dbReference type="NCBI Taxonomy" id="1433469"/>
    <lineage>
        <taxon>Eukaryota</taxon>
        <taxon>Fungi</taxon>
        <taxon>Fungi incertae sedis</taxon>
        <taxon>Mucoromycota</taxon>
        <taxon>Glomeromycotina</taxon>
        <taxon>Glomeromycetes</taxon>
        <taxon>Diversisporales</taxon>
        <taxon>Gigasporaceae</taxon>
        <taxon>Cetraspora</taxon>
    </lineage>
</organism>
<dbReference type="CDD" id="cd01887">
    <property type="entry name" value="IF2_eIF5B"/>
    <property type="match status" value="1"/>
</dbReference>
<dbReference type="Gene3D" id="3.40.50.300">
    <property type="entry name" value="P-loop containing nucleotide triphosphate hydrolases"/>
    <property type="match status" value="1"/>
</dbReference>
<gene>
    <name evidence="16" type="ORF">CPELLU_LOCUS7140</name>
</gene>
<dbReference type="PANTHER" id="PTHR43381:SF4">
    <property type="entry name" value="EUKARYOTIC TRANSLATION INITIATION FACTOR 5B"/>
    <property type="match status" value="1"/>
</dbReference>
<evidence type="ECO:0000256" key="10">
    <source>
        <dbReference type="ARBA" id="ARBA00022917"/>
    </source>
</evidence>
<dbReference type="OrthoDB" id="2419995at2759"/>
<evidence type="ECO:0000256" key="8">
    <source>
        <dbReference type="ARBA" id="ARBA00022741"/>
    </source>
</evidence>
<evidence type="ECO:0000256" key="4">
    <source>
        <dbReference type="ARBA" id="ARBA00013824"/>
    </source>
</evidence>
<dbReference type="GO" id="GO:0005739">
    <property type="term" value="C:mitochondrion"/>
    <property type="evidence" value="ECO:0007669"/>
    <property type="project" value="TreeGrafter"/>
</dbReference>